<dbReference type="EMBL" id="NKXS01003823">
    <property type="protein sequence ID" value="PIN08406.1"/>
    <property type="molecule type" value="Genomic_DNA"/>
</dbReference>
<dbReference type="Proteomes" id="UP000231279">
    <property type="component" value="Unassembled WGS sequence"/>
</dbReference>
<evidence type="ECO:0000313" key="1">
    <source>
        <dbReference type="EMBL" id="PIN08406.1"/>
    </source>
</evidence>
<dbReference type="STRING" id="429701.A0A2G9GT17"/>
<reference evidence="2" key="1">
    <citation type="journal article" date="2018" name="Gigascience">
        <title>Genome assembly of the Pink Ipe (Handroanthus impetiginosus, Bignoniaceae), a highly valued, ecologically keystone Neotropical timber forest tree.</title>
        <authorList>
            <person name="Silva-Junior O.B."/>
            <person name="Grattapaglia D."/>
            <person name="Novaes E."/>
            <person name="Collevatti R.G."/>
        </authorList>
    </citation>
    <scope>NUCLEOTIDE SEQUENCE [LARGE SCALE GENOMIC DNA]</scope>
    <source>
        <strain evidence="2">cv. UFG-1</strain>
    </source>
</reference>
<sequence>MEVSVVSDAISSIAYSAQSSGFSNFLLNYPHSVLSVSDKSSDQPSQSSPSVLISASSRLSTRTLTKRRLRKTRRVKRKIGFDNEGGGDEFFVFSVGGDVNSGGGYLGSGGGGKGWNFGGYGGWNWEEFSDNSISDPAFDIVYEILCWIAMSNCLHFAFKKVVRFVAEGVADRAKVQMPLTPVC</sequence>
<dbReference type="AlphaFoldDB" id="A0A2G9GT17"/>
<accession>A0A2G9GT17</accession>
<name>A0A2G9GT17_9LAMI</name>
<organism evidence="1 2">
    <name type="scientific">Handroanthus impetiginosus</name>
    <dbReference type="NCBI Taxonomy" id="429701"/>
    <lineage>
        <taxon>Eukaryota</taxon>
        <taxon>Viridiplantae</taxon>
        <taxon>Streptophyta</taxon>
        <taxon>Embryophyta</taxon>
        <taxon>Tracheophyta</taxon>
        <taxon>Spermatophyta</taxon>
        <taxon>Magnoliopsida</taxon>
        <taxon>eudicotyledons</taxon>
        <taxon>Gunneridae</taxon>
        <taxon>Pentapetalae</taxon>
        <taxon>asterids</taxon>
        <taxon>lamiids</taxon>
        <taxon>Lamiales</taxon>
        <taxon>Bignoniaceae</taxon>
        <taxon>Crescentiina</taxon>
        <taxon>Tabebuia alliance</taxon>
        <taxon>Handroanthus</taxon>
    </lineage>
</organism>
<dbReference type="PANTHER" id="PTHR36751">
    <property type="entry name" value="F3E22.8 PROTEIN"/>
    <property type="match status" value="1"/>
</dbReference>
<protein>
    <submittedName>
        <fullName evidence="1">Uncharacterized protein</fullName>
    </submittedName>
</protein>
<gene>
    <name evidence="1" type="ORF">CDL12_19007</name>
</gene>
<dbReference type="OrthoDB" id="1914074at2759"/>
<dbReference type="PANTHER" id="PTHR36751:SF1">
    <property type="entry name" value="F3E22.8 PROTEIN"/>
    <property type="match status" value="1"/>
</dbReference>
<proteinExistence type="predicted"/>
<keyword evidence="2" id="KW-1185">Reference proteome</keyword>
<comment type="caution">
    <text evidence="1">The sequence shown here is derived from an EMBL/GenBank/DDBJ whole genome shotgun (WGS) entry which is preliminary data.</text>
</comment>
<evidence type="ECO:0000313" key="2">
    <source>
        <dbReference type="Proteomes" id="UP000231279"/>
    </source>
</evidence>